<gene>
    <name evidence="2" type="ORF">C5Y98_12490</name>
</gene>
<organism evidence="2 3">
    <name type="scientific">Blastopirellula marina</name>
    <dbReference type="NCBI Taxonomy" id="124"/>
    <lineage>
        <taxon>Bacteria</taxon>
        <taxon>Pseudomonadati</taxon>
        <taxon>Planctomycetota</taxon>
        <taxon>Planctomycetia</taxon>
        <taxon>Pirellulales</taxon>
        <taxon>Pirellulaceae</taxon>
        <taxon>Blastopirellula</taxon>
    </lineage>
</organism>
<reference evidence="2 3" key="1">
    <citation type="submission" date="2018-02" db="EMBL/GenBank/DDBJ databases">
        <title>Comparative genomes isolates from brazilian mangrove.</title>
        <authorList>
            <person name="Araujo J.E."/>
            <person name="Taketani R.G."/>
            <person name="Silva M.C.P."/>
            <person name="Loureco M.V."/>
            <person name="Andreote F.D."/>
        </authorList>
    </citation>
    <scope>NUCLEOTIDE SEQUENCE [LARGE SCALE GENOMIC DNA]</scope>
    <source>
        <strain evidence="2 3">NAP PRIS-MGV</strain>
    </source>
</reference>
<dbReference type="Proteomes" id="UP000239388">
    <property type="component" value="Unassembled WGS sequence"/>
</dbReference>
<feature type="transmembrane region" description="Helical" evidence="1">
    <location>
        <begin position="58"/>
        <end position="77"/>
    </location>
</feature>
<dbReference type="EMBL" id="PUIB01000013">
    <property type="protein sequence ID" value="PQO36509.1"/>
    <property type="molecule type" value="Genomic_DNA"/>
</dbReference>
<evidence type="ECO:0000313" key="2">
    <source>
        <dbReference type="EMBL" id="PQO36509.1"/>
    </source>
</evidence>
<evidence type="ECO:0000256" key="1">
    <source>
        <dbReference type="SAM" id="Phobius"/>
    </source>
</evidence>
<keyword evidence="1" id="KW-1133">Transmembrane helix</keyword>
<feature type="transmembrane region" description="Helical" evidence="1">
    <location>
        <begin position="7"/>
        <end position="27"/>
    </location>
</feature>
<dbReference type="RefSeq" id="WP_105354594.1">
    <property type="nucleotide sequence ID" value="NZ_PUIB01000013.1"/>
</dbReference>
<protein>
    <submittedName>
        <fullName evidence="2">Uncharacterized protein</fullName>
    </submittedName>
</protein>
<name>A0A2S8FWG5_9BACT</name>
<keyword evidence="1" id="KW-0812">Transmembrane</keyword>
<proteinExistence type="predicted"/>
<sequence length="294" mass="32707">MNKTASLILYGFSILLFATLALLPISLETVNPARTGGLDDYYATITVLSPGLVRLIEWGSIFVAVLLLVLALTCFFWRAIRYPWVAFLLALAFLPAAATHVVLNLMQWTLHGRVETAGGRRFVFADSSFLQGQEMALGEIETENPIFTHMRVLGANNGDSPRSWASIIRPADAEEFYGQLYLTSDQMLLGVRYANRCYLAYDLKKAKFYGHEAIEEFSPYVAIDPGRKIFDADVTAIEKLLEVQATPGPGRPTREIVVAGLEDKNEVVQSVAERLLRSYPEEPEPAEEQESPAE</sequence>
<accession>A0A2S8FWG5</accession>
<feature type="transmembrane region" description="Helical" evidence="1">
    <location>
        <begin position="84"/>
        <end position="103"/>
    </location>
</feature>
<evidence type="ECO:0000313" key="3">
    <source>
        <dbReference type="Proteomes" id="UP000239388"/>
    </source>
</evidence>
<dbReference type="AlphaFoldDB" id="A0A2S8FWG5"/>
<comment type="caution">
    <text evidence="2">The sequence shown here is derived from an EMBL/GenBank/DDBJ whole genome shotgun (WGS) entry which is preliminary data.</text>
</comment>
<keyword evidence="1" id="KW-0472">Membrane</keyword>